<name>A0ACB0YVB4_MELEN</name>
<evidence type="ECO:0000313" key="1">
    <source>
        <dbReference type="EMBL" id="CAK5064850.1"/>
    </source>
</evidence>
<reference evidence="1" key="1">
    <citation type="submission" date="2023-11" db="EMBL/GenBank/DDBJ databases">
        <authorList>
            <person name="Poullet M."/>
        </authorList>
    </citation>
    <scope>NUCLEOTIDE SEQUENCE</scope>
    <source>
        <strain evidence="1">E1834</strain>
    </source>
</reference>
<dbReference type="EMBL" id="CAVMJV010000019">
    <property type="protein sequence ID" value="CAK5064850.1"/>
    <property type="molecule type" value="Genomic_DNA"/>
</dbReference>
<evidence type="ECO:0000313" key="2">
    <source>
        <dbReference type="Proteomes" id="UP001497535"/>
    </source>
</evidence>
<keyword evidence="2" id="KW-1185">Reference proteome</keyword>
<sequence>MNLMHYPVNHADHSKNRKMFFNRLKFSFFYFHAFHPSIFSFVGVYNRLRSFSLAPELSKSFSGSGASSKPYPLMLQTVHKLFFKFNLANSKFNKSSIAYKVNLLFSFNKILALNFIIYLVK</sequence>
<protein>
    <submittedName>
        <fullName evidence="1">Uncharacterized protein</fullName>
    </submittedName>
</protein>
<dbReference type="Proteomes" id="UP001497535">
    <property type="component" value="Unassembled WGS sequence"/>
</dbReference>
<organism evidence="1 2">
    <name type="scientific">Meloidogyne enterolobii</name>
    <name type="common">Root-knot nematode worm</name>
    <name type="synonym">Meloidogyne mayaguensis</name>
    <dbReference type="NCBI Taxonomy" id="390850"/>
    <lineage>
        <taxon>Eukaryota</taxon>
        <taxon>Metazoa</taxon>
        <taxon>Ecdysozoa</taxon>
        <taxon>Nematoda</taxon>
        <taxon>Chromadorea</taxon>
        <taxon>Rhabditida</taxon>
        <taxon>Tylenchina</taxon>
        <taxon>Tylenchomorpha</taxon>
        <taxon>Tylenchoidea</taxon>
        <taxon>Meloidogynidae</taxon>
        <taxon>Meloidogyninae</taxon>
        <taxon>Meloidogyne</taxon>
    </lineage>
</organism>
<gene>
    <name evidence="1" type="ORF">MENTE1834_LOCUS17151</name>
</gene>
<accession>A0ACB0YVB4</accession>
<comment type="caution">
    <text evidence="1">The sequence shown here is derived from an EMBL/GenBank/DDBJ whole genome shotgun (WGS) entry which is preliminary data.</text>
</comment>
<proteinExistence type="predicted"/>